<dbReference type="InParanoid" id="Q2LXK0"/>
<dbReference type="STRING" id="56780.SYN_00348"/>
<evidence type="ECO:0000313" key="5">
    <source>
        <dbReference type="Proteomes" id="UP000001933"/>
    </source>
</evidence>
<gene>
    <name evidence="4" type="ORF">SYN_00348</name>
</gene>
<dbReference type="InterPro" id="IPR013785">
    <property type="entry name" value="Aldolase_TIM"/>
</dbReference>
<dbReference type="Pfam" id="PF03740">
    <property type="entry name" value="PdxJ"/>
    <property type="match status" value="1"/>
</dbReference>
<organism evidence="4 5">
    <name type="scientific">Syntrophus aciditrophicus (strain SB)</name>
    <dbReference type="NCBI Taxonomy" id="56780"/>
    <lineage>
        <taxon>Bacteria</taxon>
        <taxon>Pseudomonadati</taxon>
        <taxon>Thermodesulfobacteriota</taxon>
        <taxon>Syntrophia</taxon>
        <taxon>Syntrophales</taxon>
        <taxon>Syntrophaceae</taxon>
        <taxon>Syntrophus</taxon>
    </lineage>
</organism>
<dbReference type="InterPro" id="IPR036130">
    <property type="entry name" value="Pyridoxine-5'_phos_synth"/>
</dbReference>
<reference evidence="4 5" key="1">
    <citation type="journal article" date="2007" name="Proc. Natl. Acad. Sci. U.S.A.">
        <title>The genome of Syntrophus aciditrophicus: life at the thermodynamic limit of microbial growth.</title>
        <authorList>
            <person name="McInerney M.J."/>
            <person name="Rohlin L."/>
            <person name="Mouttaki H."/>
            <person name="Kim U."/>
            <person name="Krupp R.S."/>
            <person name="Rios-Hernandez L."/>
            <person name="Sieber J."/>
            <person name="Struchtemeyer C.G."/>
            <person name="Bhattacharyya A."/>
            <person name="Campbell J.W."/>
            <person name="Gunsalus R.P."/>
        </authorList>
    </citation>
    <scope>NUCLEOTIDE SEQUENCE [LARGE SCALE GENOMIC DNA]</scope>
    <source>
        <strain evidence="4 5">SB</strain>
    </source>
</reference>
<evidence type="ECO:0000256" key="2">
    <source>
        <dbReference type="ARBA" id="ARBA00022679"/>
    </source>
</evidence>
<dbReference type="GO" id="GO:0005829">
    <property type="term" value="C:cytosol"/>
    <property type="evidence" value="ECO:0007669"/>
    <property type="project" value="TreeGrafter"/>
</dbReference>
<dbReference type="GO" id="GO:0033856">
    <property type="term" value="F:pyridoxine 5'-phosphate synthase activity"/>
    <property type="evidence" value="ECO:0007669"/>
    <property type="project" value="InterPro"/>
</dbReference>
<protein>
    <submittedName>
        <fullName evidence="4">Pyridoxal phosphate biosynthetic protein</fullName>
    </submittedName>
</protein>
<evidence type="ECO:0000256" key="3">
    <source>
        <dbReference type="ARBA" id="ARBA00023096"/>
    </source>
</evidence>
<evidence type="ECO:0000313" key="4">
    <source>
        <dbReference type="EMBL" id="ABC78807.1"/>
    </source>
</evidence>
<dbReference type="GO" id="GO:0008615">
    <property type="term" value="P:pyridoxine biosynthetic process"/>
    <property type="evidence" value="ECO:0007669"/>
    <property type="project" value="UniProtKB-KW"/>
</dbReference>
<dbReference type="Proteomes" id="UP000001933">
    <property type="component" value="Chromosome"/>
</dbReference>
<dbReference type="PANTHER" id="PTHR30456">
    <property type="entry name" value="PYRIDOXINE 5'-PHOSPHATE SYNTHASE"/>
    <property type="match status" value="1"/>
</dbReference>
<name>Q2LXK0_SYNAS</name>
<dbReference type="Gene3D" id="3.20.20.70">
    <property type="entry name" value="Aldolase class I"/>
    <property type="match status" value="1"/>
</dbReference>
<dbReference type="RefSeq" id="WP_011418823.1">
    <property type="nucleotide sequence ID" value="NC_007759.1"/>
</dbReference>
<sequence>MGADLMELQTGTYCNATEKDEIDREIQRIYDAAFRAMKTGIKLSARHGLNYKNVIPVLFARCLEEVHIGRSIFSRAVDVGLPQAVDEMLEAFVLTGWSEGSAALKGISWFENWLWQFQQSMPVLLPQRN</sequence>
<dbReference type="eggNOG" id="COG0854">
    <property type="taxonomic scope" value="Bacteria"/>
</dbReference>
<keyword evidence="2" id="KW-0808">Transferase</keyword>
<keyword evidence="1" id="KW-0963">Cytoplasm</keyword>
<dbReference type="SUPFAM" id="SSF63892">
    <property type="entry name" value="Pyridoxine 5'-phosphate synthase"/>
    <property type="match status" value="1"/>
</dbReference>
<evidence type="ECO:0000256" key="1">
    <source>
        <dbReference type="ARBA" id="ARBA00022490"/>
    </source>
</evidence>
<dbReference type="EMBL" id="CP000252">
    <property type="protein sequence ID" value="ABC78807.1"/>
    <property type="molecule type" value="Genomic_DNA"/>
</dbReference>
<dbReference type="KEGG" id="sat:SYN_00348"/>
<keyword evidence="3" id="KW-0664">Pyridoxine biosynthesis</keyword>
<dbReference type="HOGENOM" id="CLU_1947745_0_0_7"/>
<proteinExistence type="predicted"/>
<accession>Q2LXK0</accession>
<dbReference type="AlphaFoldDB" id="Q2LXK0"/>
<dbReference type="InterPro" id="IPR004569">
    <property type="entry name" value="PyrdxlP_synth_PdxJ"/>
</dbReference>
<dbReference type="PANTHER" id="PTHR30456:SF0">
    <property type="entry name" value="PYRIDOXINE 5'-PHOSPHATE SYNTHASE"/>
    <property type="match status" value="1"/>
</dbReference>
<keyword evidence="5" id="KW-1185">Reference proteome</keyword>